<dbReference type="PANTHER" id="PTHR11455:SF18">
    <property type="entry name" value="SI:CH1073-390K14.1"/>
    <property type="match status" value="1"/>
</dbReference>
<dbReference type="Proteomes" id="UP000245464">
    <property type="component" value="Chromosome 10"/>
</dbReference>
<dbReference type="AlphaFoldDB" id="A0A834VK25"/>
<dbReference type="GO" id="GO:0043153">
    <property type="term" value="P:entrainment of circadian clock by photoperiod"/>
    <property type="evidence" value="ECO:0007669"/>
    <property type="project" value="TreeGrafter"/>
</dbReference>
<dbReference type="InterPro" id="IPR006050">
    <property type="entry name" value="DNA_photolyase_N"/>
</dbReference>
<dbReference type="GO" id="GO:0005634">
    <property type="term" value="C:nucleus"/>
    <property type="evidence" value="ECO:0007669"/>
    <property type="project" value="TreeGrafter"/>
</dbReference>
<feature type="domain" description="Photolyase/cryptochrome alpha/beta" evidence="2">
    <location>
        <begin position="47"/>
        <end position="183"/>
    </location>
</feature>
<gene>
    <name evidence="3" type="ORF">PtrM4_041160</name>
</gene>
<dbReference type="GO" id="GO:0071949">
    <property type="term" value="F:FAD binding"/>
    <property type="evidence" value="ECO:0007669"/>
    <property type="project" value="TreeGrafter"/>
</dbReference>
<feature type="region of interest" description="Disordered" evidence="1">
    <location>
        <begin position="1"/>
        <end position="24"/>
    </location>
</feature>
<dbReference type="GO" id="GO:0032922">
    <property type="term" value="P:circadian regulation of gene expression"/>
    <property type="evidence" value="ECO:0007669"/>
    <property type="project" value="TreeGrafter"/>
</dbReference>
<dbReference type="PANTHER" id="PTHR11455">
    <property type="entry name" value="CRYPTOCHROME"/>
    <property type="match status" value="1"/>
</dbReference>
<dbReference type="GeneID" id="90954713"/>
<dbReference type="Pfam" id="PF00875">
    <property type="entry name" value="DNA_photolyase"/>
    <property type="match status" value="1"/>
</dbReference>
<sequence>MSKRTSYERSELGHTTTKRAKQVDENLPYDQLQEALGAQDEIKDVTKVAHWFHPKDLRIQDNTALHHASELAQSAKKPLVCIYVDCPADESWHGTSAARVDFMCEGLKIMQKELKDLNIPLVFLQCEDRKKIVETAVEWVKKQQVSHVFGNYEYEIDEMRRDLKLVKTVGDKIQVSLYHDQTVVETRDHAHRYRDAHENLHPLPQSMARKTTL</sequence>
<evidence type="ECO:0000313" key="4">
    <source>
        <dbReference type="Proteomes" id="UP000245464"/>
    </source>
</evidence>
<protein>
    <recommendedName>
        <fullName evidence="2">Photolyase/cryptochrome alpha/beta domain-containing protein</fullName>
    </recommendedName>
</protein>
<dbReference type="SUPFAM" id="SSF52425">
    <property type="entry name" value="Cryptochrome/photolyase, N-terminal domain"/>
    <property type="match status" value="1"/>
</dbReference>
<organism evidence="3 4">
    <name type="scientific">Pyrenophora tritici-repentis</name>
    <dbReference type="NCBI Taxonomy" id="45151"/>
    <lineage>
        <taxon>Eukaryota</taxon>
        <taxon>Fungi</taxon>
        <taxon>Dikarya</taxon>
        <taxon>Ascomycota</taxon>
        <taxon>Pezizomycotina</taxon>
        <taxon>Dothideomycetes</taxon>
        <taxon>Pleosporomycetidae</taxon>
        <taxon>Pleosporales</taxon>
        <taxon>Pleosporineae</taxon>
        <taxon>Pleosporaceae</taxon>
        <taxon>Pyrenophora</taxon>
    </lineage>
</organism>
<dbReference type="PROSITE" id="PS51645">
    <property type="entry name" value="PHR_CRY_ALPHA_BETA"/>
    <property type="match status" value="1"/>
</dbReference>
<reference evidence="3" key="1">
    <citation type="journal article" date="2018" name="BMC Genomics">
        <title>Comparative genomics of the wheat fungal pathogen Pyrenophora tritici-repentis reveals chromosomal variations and genome plasticity.</title>
        <authorList>
            <person name="Moolhuijzen P."/>
            <person name="See P.T."/>
            <person name="Hane J.K."/>
            <person name="Shi G."/>
            <person name="Liu Z."/>
            <person name="Oliver R.P."/>
            <person name="Moffat C.S."/>
        </authorList>
    </citation>
    <scope>NUCLEOTIDE SEQUENCE [LARGE SCALE GENOMIC DNA]</scope>
    <source>
        <strain evidence="3">M4</strain>
    </source>
</reference>
<comment type="caution">
    <text evidence="3">The sequence shown here is derived from an EMBL/GenBank/DDBJ whole genome shotgun (WGS) entry which is preliminary data.</text>
</comment>
<dbReference type="InterPro" id="IPR014729">
    <property type="entry name" value="Rossmann-like_a/b/a_fold"/>
</dbReference>
<evidence type="ECO:0000313" key="3">
    <source>
        <dbReference type="EMBL" id="KAF7564682.1"/>
    </source>
</evidence>
<dbReference type="RefSeq" id="XP_065958969.1">
    <property type="nucleotide sequence ID" value="XM_066104405.1"/>
</dbReference>
<evidence type="ECO:0000256" key="1">
    <source>
        <dbReference type="SAM" id="MobiDB-lite"/>
    </source>
</evidence>
<dbReference type="GO" id="GO:0005737">
    <property type="term" value="C:cytoplasm"/>
    <property type="evidence" value="ECO:0007669"/>
    <property type="project" value="TreeGrafter"/>
</dbReference>
<dbReference type="InterPro" id="IPR002081">
    <property type="entry name" value="Cryptochrome/DNA_photolyase_1"/>
</dbReference>
<evidence type="ECO:0000259" key="2">
    <source>
        <dbReference type="PROSITE" id="PS51645"/>
    </source>
</evidence>
<dbReference type="GO" id="GO:0003904">
    <property type="term" value="F:deoxyribodipyrimidine photo-lyase activity"/>
    <property type="evidence" value="ECO:0007669"/>
    <property type="project" value="TreeGrafter"/>
</dbReference>
<dbReference type="InterPro" id="IPR036155">
    <property type="entry name" value="Crypto/Photolyase_N_sf"/>
</dbReference>
<name>A0A834VK25_9PLEO</name>
<proteinExistence type="predicted"/>
<dbReference type="KEGG" id="ptrr:90954713"/>
<dbReference type="GO" id="GO:0003677">
    <property type="term" value="F:DNA binding"/>
    <property type="evidence" value="ECO:0007669"/>
    <property type="project" value="TreeGrafter"/>
</dbReference>
<feature type="compositionally biased region" description="Basic and acidic residues" evidence="1">
    <location>
        <begin position="1"/>
        <end position="12"/>
    </location>
</feature>
<dbReference type="Gene3D" id="3.40.50.620">
    <property type="entry name" value="HUPs"/>
    <property type="match status" value="1"/>
</dbReference>
<accession>A0A834VK25</accession>
<dbReference type="EMBL" id="NQIK02000010">
    <property type="protein sequence ID" value="KAF7564682.1"/>
    <property type="molecule type" value="Genomic_DNA"/>
</dbReference>